<dbReference type="Proteomes" id="UP001562354">
    <property type="component" value="Unassembled WGS sequence"/>
</dbReference>
<reference evidence="2 3" key="1">
    <citation type="submission" date="2024-07" db="EMBL/GenBank/DDBJ databases">
        <title>Draft sequence of the Neodothiora populina.</title>
        <authorList>
            <person name="Drown D.D."/>
            <person name="Schuette U.S."/>
            <person name="Buechlein A.B."/>
            <person name="Rusch D.R."/>
            <person name="Winton L.W."/>
            <person name="Adams G.A."/>
        </authorList>
    </citation>
    <scope>NUCLEOTIDE SEQUENCE [LARGE SCALE GENOMIC DNA]</scope>
    <source>
        <strain evidence="2 3">CPC 39397</strain>
    </source>
</reference>
<feature type="compositionally biased region" description="Pro residues" evidence="1">
    <location>
        <begin position="251"/>
        <end position="268"/>
    </location>
</feature>
<dbReference type="GeneID" id="95977947"/>
<feature type="compositionally biased region" description="Polar residues" evidence="1">
    <location>
        <begin position="540"/>
        <end position="552"/>
    </location>
</feature>
<feature type="compositionally biased region" description="Low complexity" evidence="1">
    <location>
        <begin position="227"/>
        <end position="238"/>
    </location>
</feature>
<feature type="compositionally biased region" description="Polar residues" evidence="1">
    <location>
        <begin position="121"/>
        <end position="130"/>
    </location>
</feature>
<organism evidence="2 3">
    <name type="scientific">Neodothiora populina</name>
    <dbReference type="NCBI Taxonomy" id="2781224"/>
    <lineage>
        <taxon>Eukaryota</taxon>
        <taxon>Fungi</taxon>
        <taxon>Dikarya</taxon>
        <taxon>Ascomycota</taxon>
        <taxon>Pezizomycotina</taxon>
        <taxon>Dothideomycetes</taxon>
        <taxon>Dothideomycetidae</taxon>
        <taxon>Dothideales</taxon>
        <taxon>Dothioraceae</taxon>
        <taxon>Neodothiora</taxon>
    </lineage>
</organism>
<sequence length="754" mass="80520">MYTEKKGSAQQAQQQQQQQQQQQSQYTRPQPKGAFGASPQKPRPAPPPRNDTRLPTEEEIRAGMNYRPAPGASSSSDRAPPSWADFQQQNAGKPGMGRSNTTKTPKRGGFNPMSGGDEGQAGSTANYSTRARTKSDDTRAFPPPPPPPARDPEPTPESHSYSNDAPYTEGSRVRTPYSFHPGQKRFTSSDNLRQSTPTRESAARTSTSRANGSAQKPVIIDSDSDDNSSSATDSTATTPENANAQTKPSTPSAPNPFAPRPRRTPVPPSSRTASPFKTSRFESASPGNLAGNKPHAGATDGAGAGHKATFTGSAANGQPAEQGRNTIFTFPIDASTFGTPGVNSTATSKGDGPINTDFTPGLWEGKFSAPNVFAAPVPARKPSSPTRKSSRIFRTQANGSATSESNGGGFAAYSGSTNTEPPPPAPSPPQNPVKFSADEWAKTMSNPSWILQPEPSRSSSTAPTSSRPSSRGNRKASAKTSAVKIPATMPKPANVTPVEDESTNDREAQTTKTAPAQPQASQPVPAEDAMDIDMGGISPAPSTTFDFTASASQKKEPKFVQVDPSNLRKSASLGEVNSSNTGLRTKLDDLADVLSQSTTGSGLADLADVASTLPFQSKPSTTLPTKSYAPQLLVLPKLPIAPEAPVKLTKQSWQRYCEVFSRYMTRFHDFDGTIVGHFDKRRVEAREMLLRGAAELESVGALKWLDYKKSVEEDERVRAHWSIGHEKHLDAVRGFEAVRERVRKLSEGTGLADF</sequence>
<feature type="region of interest" description="Disordered" evidence="1">
    <location>
        <begin position="375"/>
        <end position="566"/>
    </location>
</feature>
<gene>
    <name evidence="2" type="ORF">AAFC00_004247</name>
</gene>
<proteinExistence type="predicted"/>
<feature type="region of interest" description="Disordered" evidence="1">
    <location>
        <begin position="1"/>
        <end position="326"/>
    </location>
</feature>
<accession>A0ABR3PJ19</accession>
<feature type="compositionally biased region" description="Low complexity" evidence="1">
    <location>
        <begin position="8"/>
        <end position="25"/>
    </location>
</feature>
<evidence type="ECO:0000313" key="2">
    <source>
        <dbReference type="EMBL" id="KAL1306133.1"/>
    </source>
</evidence>
<dbReference type="RefSeq" id="XP_069202406.1">
    <property type="nucleotide sequence ID" value="XM_069348441.1"/>
</dbReference>
<evidence type="ECO:0000313" key="3">
    <source>
        <dbReference type="Proteomes" id="UP001562354"/>
    </source>
</evidence>
<feature type="compositionally biased region" description="Polar residues" evidence="1">
    <location>
        <begin position="239"/>
        <end position="250"/>
    </location>
</feature>
<keyword evidence="3" id="KW-1185">Reference proteome</keyword>
<evidence type="ECO:0000256" key="1">
    <source>
        <dbReference type="SAM" id="MobiDB-lite"/>
    </source>
</evidence>
<feature type="compositionally biased region" description="Basic and acidic residues" evidence="1">
    <location>
        <begin position="50"/>
        <end position="61"/>
    </location>
</feature>
<dbReference type="EMBL" id="JBFMKM010000005">
    <property type="protein sequence ID" value="KAL1306133.1"/>
    <property type="molecule type" value="Genomic_DNA"/>
</dbReference>
<comment type="caution">
    <text evidence="2">The sequence shown here is derived from an EMBL/GenBank/DDBJ whole genome shotgun (WGS) entry which is preliminary data.</text>
</comment>
<feature type="compositionally biased region" description="Pro residues" evidence="1">
    <location>
        <begin position="420"/>
        <end position="431"/>
    </location>
</feature>
<feature type="compositionally biased region" description="Polar residues" evidence="1">
    <location>
        <begin position="185"/>
        <end position="214"/>
    </location>
</feature>
<feature type="compositionally biased region" description="Polar residues" evidence="1">
    <location>
        <begin position="392"/>
        <end position="405"/>
    </location>
</feature>
<protein>
    <submittedName>
        <fullName evidence="2">Uncharacterized protein</fullName>
    </submittedName>
</protein>
<feature type="compositionally biased region" description="Low complexity" evidence="1">
    <location>
        <begin position="455"/>
        <end position="471"/>
    </location>
</feature>
<name>A0ABR3PJ19_9PEZI</name>
<feature type="compositionally biased region" description="Low complexity" evidence="1">
    <location>
        <begin position="510"/>
        <end position="526"/>
    </location>
</feature>